<name>A0A4R2GGN5_9BACT</name>
<dbReference type="OrthoDB" id="9812065at2"/>
<keyword evidence="2" id="KW-1185">Reference proteome</keyword>
<dbReference type="PANTHER" id="PTHR45985:SF3">
    <property type="entry name" value="CHITIN DEACETYLASE-LIKE 4"/>
    <property type="match status" value="1"/>
</dbReference>
<evidence type="ECO:0008006" key="3">
    <source>
        <dbReference type="Google" id="ProtNLM"/>
    </source>
</evidence>
<dbReference type="InterPro" id="IPR011330">
    <property type="entry name" value="Glyco_hydro/deAcase_b/a-brl"/>
</dbReference>
<evidence type="ECO:0000313" key="1">
    <source>
        <dbReference type="EMBL" id="TCO07458.1"/>
    </source>
</evidence>
<sequence length="378" mass="42949">MNQYLLLMVITVLSVISCGDKRGEDFRTESPVNPGGFPDGDVPQMIVLGSDDNTSVDGMNWILDFMASRSHKDGTSLRMSFYSNSRSSSDWHLPENRKLVEVHKRAYNLGHELGNHTSNHAFCVYGQTGEGQIRITRDSICRIVNDFSHDLVHLVGMNPKHIVGFRTPYLAWSDSVFYVINNKSFWYDCSITESRHGPGRYIWPFTMDHGASGTIGSWWTENHGTSVGRHPGLWQLPCYSFQAPDSLFAFMDSVAGRTHNGLITGLDYNMWSAPRSGWLLNKDQSLAVLKHTLKLNLEGNRAPMTIGMHSQYYADDFNGLGFQNISKAVDRRAVIEEFIDYALQFDDVWFVTGAQVIHYMRNPVDKKHFNPDNYLFTK</sequence>
<proteinExistence type="predicted"/>
<reference evidence="1 2" key="1">
    <citation type="submission" date="2019-03" db="EMBL/GenBank/DDBJ databases">
        <title>Genomic Encyclopedia of Type Strains, Phase IV (KMG-IV): sequencing the most valuable type-strain genomes for metagenomic binning, comparative biology and taxonomic classification.</title>
        <authorList>
            <person name="Goeker M."/>
        </authorList>
    </citation>
    <scope>NUCLEOTIDE SEQUENCE [LARGE SCALE GENOMIC DNA]</scope>
    <source>
        <strain evidence="1 2">DSM 24179</strain>
    </source>
</reference>
<protein>
    <recommendedName>
        <fullName evidence="3">Polysaccharide deacetylase</fullName>
    </recommendedName>
</protein>
<dbReference type="GO" id="GO:0005975">
    <property type="term" value="P:carbohydrate metabolic process"/>
    <property type="evidence" value="ECO:0007669"/>
    <property type="project" value="InterPro"/>
</dbReference>
<organism evidence="1 2">
    <name type="scientific">Natronoflexus pectinivorans</name>
    <dbReference type="NCBI Taxonomy" id="682526"/>
    <lineage>
        <taxon>Bacteria</taxon>
        <taxon>Pseudomonadati</taxon>
        <taxon>Bacteroidota</taxon>
        <taxon>Bacteroidia</taxon>
        <taxon>Marinilabiliales</taxon>
        <taxon>Marinilabiliaceae</taxon>
        <taxon>Natronoflexus</taxon>
    </lineage>
</organism>
<dbReference type="EMBL" id="SLWK01000008">
    <property type="protein sequence ID" value="TCO07458.1"/>
    <property type="molecule type" value="Genomic_DNA"/>
</dbReference>
<comment type="caution">
    <text evidence="1">The sequence shown here is derived from an EMBL/GenBank/DDBJ whole genome shotgun (WGS) entry which is preliminary data.</text>
</comment>
<accession>A0A4R2GGN5</accession>
<dbReference type="RefSeq" id="WP_132434157.1">
    <property type="nucleotide sequence ID" value="NZ_SLWK01000008.1"/>
</dbReference>
<gene>
    <name evidence="1" type="ORF">EV194_10865</name>
</gene>
<evidence type="ECO:0000313" key="2">
    <source>
        <dbReference type="Proteomes" id="UP000295221"/>
    </source>
</evidence>
<dbReference type="AlphaFoldDB" id="A0A4R2GGN5"/>
<dbReference type="SUPFAM" id="SSF88713">
    <property type="entry name" value="Glycoside hydrolase/deacetylase"/>
    <property type="match status" value="1"/>
</dbReference>
<dbReference type="Gene3D" id="3.20.20.370">
    <property type="entry name" value="Glycoside hydrolase/deacetylase"/>
    <property type="match status" value="1"/>
</dbReference>
<dbReference type="PANTHER" id="PTHR45985">
    <property type="match status" value="1"/>
</dbReference>
<dbReference type="Proteomes" id="UP000295221">
    <property type="component" value="Unassembled WGS sequence"/>
</dbReference>
<dbReference type="InterPro" id="IPR052740">
    <property type="entry name" value="CE4"/>
</dbReference>